<evidence type="ECO:0000256" key="1">
    <source>
        <dbReference type="ARBA" id="ARBA00004447"/>
    </source>
</evidence>
<proteinExistence type="inferred from homology"/>
<comment type="subcellular location">
    <subcellularLocation>
        <location evidence="1 10">Golgi apparatus</location>
        <location evidence="1 10">Golgi stack membrane</location>
        <topology evidence="1 10">Single-pass type II membrane protein</topology>
    </subcellularLocation>
</comment>
<dbReference type="GO" id="GO:0032580">
    <property type="term" value="C:Golgi cisterna membrane"/>
    <property type="evidence" value="ECO:0007669"/>
    <property type="project" value="UniProtKB-SubCell"/>
</dbReference>
<protein>
    <recommendedName>
        <fullName evidence="10">Hexosyltransferase</fullName>
        <ecNumber evidence="10">2.4.1.-</ecNumber>
    </recommendedName>
</protein>
<dbReference type="InterPro" id="IPR008428">
    <property type="entry name" value="Chond_GalNAc"/>
</dbReference>
<dbReference type="InterPro" id="IPR051227">
    <property type="entry name" value="CS_glycosyltransferase"/>
</dbReference>
<keyword evidence="4 10" id="KW-0812">Transmembrane</keyword>
<dbReference type="FunFam" id="3.90.550.50:FF:000004">
    <property type="entry name" value="Hexosyltransferase"/>
    <property type="match status" value="1"/>
</dbReference>
<dbReference type="Proteomes" id="UP000639338">
    <property type="component" value="Unassembled WGS sequence"/>
</dbReference>
<reference evidence="11 12" key="1">
    <citation type="submission" date="2020-08" db="EMBL/GenBank/DDBJ databases">
        <title>Aphidius gifuensis genome sequencing and assembly.</title>
        <authorList>
            <person name="Du Z."/>
        </authorList>
    </citation>
    <scope>NUCLEOTIDE SEQUENCE [LARGE SCALE GENOMIC DNA]</scope>
    <source>
        <strain evidence="11">YNYX2018</strain>
        <tissue evidence="11">Adults</tissue>
    </source>
</reference>
<dbReference type="GO" id="GO:0047238">
    <property type="term" value="F:glucuronosyl-N-acetylgalactosaminyl-proteoglycan 4-beta-N-acetylgalactosaminyltransferase activity"/>
    <property type="evidence" value="ECO:0007669"/>
    <property type="project" value="TreeGrafter"/>
</dbReference>
<dbReference type="EMBL" id="JACMRX010000004">
    <property type="protein sequence ID" value="KAF7991749.1"/>
    <property type="molecule type" value="Genomic_DNA"/>
</dbReference>
<keyword evidence="8 10" id="KW-0472">Membrane</keyword>
<name>A0A834XV21_APHGI</name>
<dbReference type="PANTHER" id="PTHR12369">
    <property type="entry name" value="CHONDROITIN SYNTHASE"/>
    <property type="match status" value="1"/>
</dbReference>
<comment type="caution">
    <text evidence="11">The sequence shown here is derived from an EMBL/GenBank/DDBJ whole genome shotgun (WGS) entry which is preliminary data.</text>
</comment>
<evidence type="ECO:0000313" key="11">
    <source>
        <dbReference type="EMBL" id="KAF7991749.1"/>
    </source>
</evidence>
<feature type="transmembrane region" description="Helical" evidence="10">
    <location>
        <begin position="7"/>
        <end position="29"/>
    </location>
</feature>
<evidence type="ECO:0000256" key="6">
    <source>
        <dbReference type="ARBA" id="ARBA00022989"/>
    </source>
</evidence>
<dbReference type="PANTHER" id="PTHR12369:SF11">
    <property type="entry name" value="HEXOSYLTRANSFERASE"/>
    <property type="match status" value="1"/>
</dbReference>
<dbReference type="AlphaFoldDB" id="A0A834XV21"/>
<evidence type="ECO:0000256" key="7">
    <source>
        <dbReference type="ARBA" id="ARBA00023034"/>
    </source>
</evidence>
<sequence>MRRRRGFGSAILGLTIGFLIGTIIINYRLNKSINYSTNILTKNKQLPQKKTISMINNIDINKTNSNLVFVGVMTAEKYLSTRAKAVFETWGKTVPGNIAFFSSEYSLLPDNCPSLPLVTLPTVDDGYPPQKKSFLMLQYMWNNFGDKYEWFIRADDDVYIRTDRLEKLLKSIDSKKAWYIGQAGRGNSEEFGLLSLEYDENFCMGGPGVIFSRETLRRIVEHTKDCLKNLYTTHEDVELGRCVKKYAGIPCTWSYEMQSILYHNSSGEQAFSGNLKRKEVHRAITLHPVKSPQKMYRLHNYMKGLKIQDYKQEILNLHRDIYTMAQQLGMSVKDLKNELLENKTEIDPLRNIELLGVPAGLMSFKPTSEEEVVPWDFLARSEYSLTDSNPRRRIHSDVKEGLEDITRQVMDSINACSRQRGRIVEERSALYGYRRVDAYGADTILDLLLVYRKYRGRKVTLPVRRHVYVHQHFTEFETREIGNYQDIDEQKNSPNNFYSGLLGYPSLSSSSSNKPVSIKDKLIKFILPLSGRHNIFKRFLNNYKDVCVITGEKTELIVILYPYKADDSMKKTIELIKNFKLNYKNSIINIIINDNNNFSRANALNTGVSLSNDDDLLFFIDVDIVFKAESLVKIRYNTIIDKQIYFPIVFSQFNPKIVHRNNSYYDHFTINEDTGYWRQFGFGIVSIYKRDYLKIGGFNTSITGWGQEDVDFFEKSIKSNVKVFRSPDVHLIHVYHDAECDSNLSNSQLSMCKGTREENLGSTQALAKIIYNNPNYLKYASDKRIKLIASGG</sequence>
<dbReference type="InterPro" id="IPR029044">
    <property type="entry name" value="Nucleotide-diphossugar_trans"/>
</dbReference>
<evidence type="ECO:0000256" key="10">
    <source>
        <dbReference type="RuleBase" id="RU364016"/>
    </source>
</evidence>
<keyword evidence="9" id="KW-0325">Glycoprotein</keyword>
<keyword evidence="6 10" id="KW-1133">Transmembrane helix</keyword>
<dbReference type="Gene3D" id="3.90.550.50">
    <property type="match status" value="1"/>
</dbReference>
<organism evidence="11 12">
    <name type="scientific">Aphidius gifuensis</name>
    <name type="common">Parasitoid wasp</name>
    <dbReference type="NCBI Taxonomy" id="684658"/>
    <lineage>
        <taxon>Eukaryota</taxon>
        <taxon>Metazoa</taxon>
        <taxon>Ecdysozoa</taxon>
        <taxon>Arthropoda</taxon>
        <taxon>Hexapoda</taxon>
        <taxon>Insecta</taxon>
        <taxon>Pterygota</taxon>
        <taxon>Neoptera</taxon>
        <taxon>Endopterygota</taxon>
        <taxon>Hymenoptera</taxon>
        <taxon>Apocrita</taxon>
        <taxon>Ichneumonoidea</taxon>
        <taxon>Braconidae</taxon>
        <taxon>Aphidiinae</taxon>
        <taxon>Aphidius</taxon>
    </lineage>
</organism>
<gene>
    <name evidence="11" type="ORF">HCN44_010550</name>
</gene>
<dbReference type="Pfam" id="PF05679">
    <property type="entry name" value="CHGN"/>
    <property type="match status" value="1"/>
</dbReference>
<keyword evidence="7 10" id="KW-0333">Golgi apparatus</keyword>
<keyword evidence="12" id="KW-1185">Reference proteome</keyword>
<comment type="similarity">
    <text evidence="2 10">Belongs to the chondroitin N-acetylgalactosaminyltransferase family.</text>
</comment>
<accession>A0A834XV21</accession>
<evidence type="ECO:0000256" key="8">
    <source>
        <dbReference type="ARBA" id="ARBA00023136"/>
    </source>
</evidence>
<evidence type="ECO:0000313" key="12">
    <source>
        <dbReference type="Proteomes" id="UP000639338"/>
    </source>
</evidence>
<keyword evidence="3 10" id="KW-0808">Transferase</keyword>
<dbReference type="Gene3D" id="3.90.550.10">
    <property type="entry name" value="Spore Coat Polysaccharide Biosynthesis Protein SpsA, Chain A"/>
    <property type="match status" value="1"/>
</dbReference>
<dbReference type="EC" id="2.4.1.-" evidence="10"/>
<evidence type="ECO:0000256" key="2">
    <source>
        <dbReference type="ARBA" id="ARBA00009239"/>
    </source>
</evidence>
<evidence type="ECO:0000256" key="5">
    <source>
        <dbReference type="ARBA" id="ARBA00022968"/>
    </source>
</evidence>
<dbReference type="SUPFAM" id="SSF53448">
    <property type="entry name" value="Nucleotide-diphospho-sugar transferases"/>
    <property type="match status" value="2"/>
</dbReference>
<evidence type="ECO:0000256" key="9">
    <source>
        <dbReference type="ARBA" id="ARBA00023180"/>
    </source>
</evidence>
<evidence type="ECO:0000256" key="4">
    <source>
        <dbReference type="ARBA" id="ARBA00022692"/>
    </source>
</evidence>
<keyword evidence="5 10" id="KW-0735">Signal-anchor</keyword>
<dbReference type="OrthoDB" id="431432at2759"/>
<evidence type="ECO:0000256" key="3">
    <source>
        <dbReference type="ARBA" id="ARBA00022679"/>
    </source>
</evidence>